<sequence>MVCICVYQVCPETNTVVINIGLLLLAFSNPEEEHCR</sequence>
<reference evidence="1" key="1">
    <citation type="journal article" date="2014" name="Nat. Commun.">
        <title>The rainbow trout genome provides novel insights into evolution after whole-genome duplication in vertebrates.</title>
        <authorList>
            <person name="Berthelot C."/>
            <person name="Brunet F."/>
            <person name="Chalopin D."/>
            <person name="Juanchich A."/>
            <person name="Bernard M."/>
            <person name="Noel B."/>
            <person name="Bento P."/>
            <person name="Da Silva C."/>
            <person name="Labadie K."/>
            <person name="Alberti A."/>
            <person name="Aury J.M."/>
            <person name="Louis A."/>
            <person name="Dehais P."/>
            <person name="Bardou P."/>
            <person name="Montfort J."/>
            <person name="Klopp C."/>
            <person name="Cabau C."/>
            <person name="Gaspin C."/>
            <person name="Thorgaard G.H."/>
            <person name="Boussaha M."/>
            <person name="Quillet E."/>
            <person name="Guyomard R."/>
            <person name="Galiana D."/>
            <person name="Bobe J."/>
            <person name="Volff J.N."/>
            <person name="Genet C."/>
            <person name="Wincker P."/>
            <person name="Jaillon O."/>
            <person name="Roest Crollius H."/>
            <person name="Guiguen Y."/>
        </authorList>
    </citation>
    <scope>NUCLEOTIDE SEQUENCE [LARGE SCALE GENOMIC DNA]</scope>
</reference>
<name>A0A060Z8L9_ONCMY</name>
<gene>
    <name evidence="1" type="ORF">GSONMT00003698001</name>
</gene>
<dbReference type="AlphaFoldDB" id="A0A060Z8L9"/>
<organism evidence="1 2">
    <name type="scientific">Oncorhynchus mykiss</name>
    <name type="common">Rainbow trout</name>
    <name type="synonym">Salmo gairdneri</name>
    <dbReference type="NCBI Taxonomy" id="8022"/>
    <lineage>
        <taxon>Eukaryota</taxon>
        <taxon>Metazoa</taxon>
        <taxon>Chordata</taxon>
        <taxon>Craniata</taxon>
        <taxon>Vertebrata</taxon>
        <taxon>Euteleostomi</taxon>
        <taxon>Actinopterygii</taxon>
        <taxon>Neopterygii</taxon>
        <taxon>Teleostei</taxon>
        <taxon>Protacanthopterygii</taxon>
        <taxon>Salmoniformes</taxon>
        <taxon>Salmonidae</taxon>
        <taxon>Salmoninae</taxon>
        <taxon>Oncorhynchus</taxon>
    </lineage>
</organism>
<evidence type="ECO:0000313" key="2">
    <source>
        <dbReference type="Proteomes" id="UP000193380"/>
    </source>
</evidence>
<protein>
    <submittedName>
        <fullName evidence="1">Uncharacterized protein</fullName>
    </submittedName>
</protein>
<proteinExistence type="predicted"/>
<evidence type="ECO:0000313" key="1">
    <source>
        <dbReference type="EMBL" id="CDR00366.1"/>
    </source>
</evidence>
<dbReference type="EMBL" id="FR956307">
    <property type="protein sequence ID" value="CDR00366.1"/>
    <property type="molecule type" value="Genomic_DNA"/>
</dbReference>
<accession>A0A060Z8L9</accession>
<reference evidence="1" key="2">
    <citation type="submission" date="2014-03" db="EMBL/GenBank/DDBJ databases">
        <authorList>
            <person name="Genoscope - CEA"/>
        </authorList>
    </citation>
    <scope>NUCLEOTIDE SEQUENCE</scope>
</reference>
<dbReference type="Proteomes" id="UP000193380">
    <property type="component" value="Unassembled WGS sequence"/>
</dbReference>
<dbReference type="PaxDb" id="8022-A0A060Z8L9"/>